<sequence>MYPERFPFFDFFNSASFLWILYDFIFQYLDLLPVAPSLLPFFDADTLSRFRIREDLYIGSVGTGFMQSGLTSKSWYFALQKKVVAVEAKGDSNENGRIQMEQ</sequence>
<evidence type="ECO:0000313" key="3">
    <source>
        <dbReference type="Proteomes" id="UP000199153"/>
    </source>
</evidence>
<proteinExistence type="predicted"/>
<evidence type="ECO:0000313" key="2">
    <source>
        <dbReference type="EMBL" id="SFN90009.1"/>
    </source>
</evidence>
<keyword evidence="1" id="KW-0812">Transmembrane</keyword>
<protein>
    <submittedName>
        <fullName evidence="2">Uncharacterized protein</fullName>
    </submittedName>
</protein>
<keyword evidence="3" id="KW-1185">Reference proteome</keyword>
<dbReference type="Proteomes" id="UP000199153">
    <property type="component" value="Unassembled WGS sequence"/>
</dbReference>
<keyword evidence="1" id="KW-0472">Membrane</keyword>
<evidence type="ECO:0000256" key="1">
    <source>
        <dbReference type="SAM" id="Phobius"/>
    </source>
</evidence>
<reference evidence="2 3" key="1">
    <citation type="submission" date="2016-10" db="EMBL/GenBank/DDBJ databases">
        <authorList>
            <person name="de Groot N.N."/>
        </authorList>
    </citation>
    <scope>NUCLEOTIDE SEQUENCE [LARGE SCALE GENOMIC DNA]</scope>
    <source>
        <strain evidence="2 3">DSM 17794</strain>
    </source>
</reference>
<gene>
    <name evidence="2" type="ORF">SAMN05660413_02992</name>
</gene>
<name>A0A1I5CSP8_9FLAO</name>
<dbReference type="STRING" id="287099.SAMN05660413_02992"/>
<dbReference type="EMBL" id="FOVL01000024">
    <property type="protein sequence ID" value="SFN90009.1"/>
    <property type="molecule type" value="Genomic_DNA"/>
</dbReference>
<feature type="transmembrane region" description="Helical" evidence="1">
    <location>
        <begin position="20"/>
        <end position="42"/>
    </location>
</feature>
<keyword evidence="1" id="KW-1133">Transmembrane helix</keyword>
<accession>A0A1I5CSP8</accession>
<dbReference type="AlphaFoldDB" id="A0A1I5CSP8"/>
<organism evidence="2 3">
    <name type="scientific">Salegentibacter flavus</name>
    <dbReference type="NCBI Taxonomy" id="287099"/>
    <lineage>
        <taxon>Bacteria</taxon>
        <taxon>Pseudomonadati</taxon>
        <taxon>Bacteroidota</taxon>
        <taxon>Flavobacteriia</taxon>
        <taxon>Flavobacteriales</taxon>
        <taxon>Flavobacteriaceae</taxon>
        <taxon>Salegentibacter</taxon>
    </lineage>
</organism>